<name>A0A1J5ND26_9BACT</name>
<organism evidence="1 2">
    <name type="scientific">Pseudodesulfovibrio hydrargyri</name>
    <dbReference type="NCBI Taxonomy" id="2125990"/>
    <lineage>
        <taxon>Bacteria</taxon>
        <taxon>Pseudomonadati</taxon>
        <taxon>Thermodesulfobacteriota</taxon>
        <taxon>Desulfovibrionia</taxon>
        <taxon>Desulfovibrionales</taxon>
        <taxon>Desulfovibrionaceae</taxon>
    </lineage>
</organism>
<reference evidence="1 2" key="1">
    <citation type="submission" date="2015-09" db="EMBL/GenBank/DDBJ databases">
        <title>Genome of Desulfovibrio dechloracetivorans BerOc1, a mercury methylating strain isolated from highly hydrocarbons and metals contaminated coastal sediments.</title>
        <authorList>
            <person name="Goni Urriza M."/>
            <person name="Gassie C."/>
            <person name="Bouchez O."/>
            <person name="Klopp C."/>
            <person name="Ranchou-Peyruse A."/>
            <person name="Remy G."/>
        </authorList>
    </citation>
    <scope>NUCLEOTIDE SEQUENCE [LARGE SCALE GENOMIC DNA]</scope>
    <source>
        <strain evidence="1 2">BerOc1</strain>
    </source>
</reference>
<dbReference type="EMBL" id="LKAQ01000004">
    <property type="protein sequence ID" value="OIQ51135.1"/>
    <property type="molecule type" value="Genomic_DNA"/>
</dbReference>
<proteinExistence type="predicted"/>
<dbReference type="RefSeq" id="WP_071546514.1">
    <property type="nucleotide sequence ID" value="NZ_LKAQ01000004.1"/>
</dbReference>
<sequence length="140" mass="16343">MAKKKTQESKMHFESKYDPATLRTLVTEGKTADEIQSALGIVSKQSLRQHVLKLINQDRQFYDVPGLYVRNLRRPMINFKNELRLTKRMLDFPGSTYQHNDQFEIEIDNEKIVLTRIVDQVEDPIESVEFSEPSEDGIED</sequence>
<evidence type="ECO:0000313" key="1">
    <source>
        <dbReference type="EMBL" id="OIQ51135.1"/>
    </source>
</evidence>
<comment type="caution">
    <text evidence="1">The sequence shown here is derived from an EMBL/GenBank/DDBJ whole genome shotgun (WGS) entry which is preliminary data.</text>
</comment>
<dbReference type="Proteomes" id="UP000181901">
    <property type="component" value="Unassembled WGS sequence"/>
</dbReference>
<keyword evidence="2" id="KW-1185">Reference proteome</keyword>
<protein>
    <submittedName>
        <fullName evidence="1">Uncharacterized protein</fullName>
    </submittedName>
</protein>
<dbReference type="OrthoDB" id="5455866at2"/>
<gene>
    <name evidence="1" type="ORF">BerOc1_03080</name>
</gene>
<accession>A0A1J5ND26</accession>
<dbReference type="AlphaFoldDB" id="A0A1J5ND26"/>
<evidence type="ECO:0000313" key="2">
    <source>
        <dbReference type="Proteomes" id="UP000181901"/>
    </source>
</evidence>